<dbReference type="GO" id="GO:0008137">
    <property type="term" value="F:NADH dehydrogenase (ubiquinone) activity"/>
    <property type="evidence" value="ECO:0007669"/>
    <property type="project" value="InterPro"/>
</dbReference>
<dbReference type="AlphaFoldDB" id="A0A0H5BX74"/>
<comment type="subcellular location">
    <subcellularLocation>
        <location evidence="7">Cell membrane</location>
        <topology evidence="7">Multi-pass membrane protein</topology>
    </subcellularLocation>
    <subcellularLocation>
        <location evidence="1">Membrane</location>
    </subcellularLocation>
</comment>
<dbReference type="Pfam" id="PF00507">
    <property type="entry name" value="Oxidored_q4"/>
    <property type="match status" value="1"/>
</dbReference>
<dbReference type="PANTHER" id="PTHR11058:SF21">
    <property type="entry name" value="NADH-QUINONE OXIDOREDUCTASE SUBUNIT A"/>
    <property type="match status" value="1"/>
</dbReference>
<keyword evidence="6 8" id="KW-0472">Membrane</keyword>
<comment type="function">
    <text evidence="7">NDH-1 shuttles electrons from NADH, via FMN and iron-sulfur (Fe-S) centers, to quinones in the respiratory chain.</text>
</comment>
<keyword evidence="10" id="KW-1185">Reference proteome</keyword>
<evidence type="ECO:0000256" key="6">
    <source>
        <dbReference type="ARBA" id="ARBA00023136"/>
    </source>
</evidence>
<accession>A0A0H5BX74</accession>
<dbReference type="Proteomes" id="UP000242753">
    <property type="component" value="Chromosome I"/>
</dbReference>
<proteinExistence type="inferred from homology"/>
<dbReference type="RefSeq" id="WP_281263858.1">
    <property type="nucleotide sequence ID" value="NZ_LN774881.1"/>
</dbReference>
<evidence type="ECO:0000256" key="7">
    <source>
        <dbReference type="RuleBase" id="RU003639"/>
    </source>
</evidence>
<dbReference type="Gene3D" id="1.20.58.1610">
    <property type="entry name" value="NADH:ubiquinone/plastoquinone oxidoreductase, chain 3"/>
    <property type="match status" value="1"/>
</dbReference>
<protein>
    <recommendedName>
        <fullName evidence="7">NADH-quinone oxidoreductase subunit</fullName>
        <ecNumber evidence="7">7.1.1.-</ecNumber>
    </recommendedName>
</protein>
<dbReference type="GO" id="GO:0005886">
    <property type="term" value="C:plasma membrane"/>
    <property type="evidence" value="ECO:0007669"/>
    <property type="project" value="UniProtKB-SubCell"/>
</dbReference>
<evidence type="ECO:0000256" key="2">
    <source>
        <dbReference type="ARBA" id="ARBA00008472"/>
    </source>
</evidence>
<evidence type="ECO:0000256" key="8">
    <source>
        <dbReference type="SAM" id="Phobius"/>
    </source>
</evidence>
<sequence>MHIVSFITFFTLALILCALLLIISYFLGERPTNLNTSSSKNIPFESGVNPIKQEKLQFFAKFYLLAMSFVIFDIESIYIYTWATIIREANWIGFIEAIIFIVNLLVSLLYLIKKDVLNWKSLSNKKQT</sequence>
<evidence type="ECO:0000313" key="10">
    <source>
        <dbReference type="Proteomes" id="UP000242753"/>
    </source>
</evidence>
<reference evidence="10" key="1">
    <citation type="submission" date="2015-01" db="EMBL/GenBank/DDBJ databases">
        <authorList>
            <person name="Manzano-Marin A."/>
            <person name="Manzano-Marin A."/>
        </authorList>
    </citation>
    <scope>NUCLEOTIDE SEQUENCE [LARGE SCALE GENOMIC DNA]</scope>
    <source>
        <strain evidence="10">obscurior</strain>
    </source>
</reference>
<feature type="transmembrane region" description="Helical" evidence="8">
    <location>
        <begin position="6"/>
        <end position="27"/>
    </location>
</feature>
<dbReference type="GO" id="GO:0048038">
    <property type="term" value="F:quinone binding"/>
    <property type="evidence" value="ECO:0007669"/>
    <property type="project" value="UniProtKB-KW"/>
</dbReference>
<dbReference type="KEGG" id="wca:WEOB_390"/>
<dbReference type="PANTHER" id="PTHR11058">
    <property type="entry name" value="NADH-UBIQUINONE OXIDOREDUCTASE CHAIN 3"/>
    <property type="match status" value="1"/>
</dbReference>
<dbReference type="InterPro" id="IPR038430">
    <property type="entry name" value="NDAH_ubi_oxred_su3_sf"/>
</dbReference>
<keyword evidence="7" id="KW-0874">Quinone</keyword>
<comment type="similarity">
    <text evidence="2 7">Belongs to the complex I subunit 3 family.</text>
</comment>
<dbReference type="STRING" id="1594731.WEOB_390"/>
<gene>
    <name evidence="9" type="primary">nuoA</name>
    <name evidence="9" type="ORF">WEOB_390</name>
</gene>
<feature type="transmembrane region" description="Helical" evidence="8">
    <location>
        <begin position="62"/>
        <end position="85"/>
    </location>
</feature>
<organism evidence="9 10">
    <name type="scientific">Candidatus Westeberhardia cardiocondylae</name>
    <dbReference type="NCBI Taxonomy" id="1594731"/>
    <lineage>
        <taxon>Bacteria</taxon>
        <taxon>Pseudomonadati</taxon>
        <taxon>Pseudomonadota</taxon>
        <taxon>Gammaproteobacteria</taxon>
        <taxon>Enterobacterales</taxon>
        <taxon>Enterobacteriaceae</taxon>
        <taxon>ant endosymbionts</taxon>
        <taxon>Candidatus Westeberhardia</taxon>
    </lineage>
</organism>
<evidence type="ECO:0000256" key="5">
    <source>
        <dbReference type="ARBA" id="ARBA00022989"/>
    </source>
</evidence>
<dbReference type="EMBL" id="LN774881">
    <property type="protein sequence ID" value="CEN32318.1"/>
    <property type="molecule type" value="Genomic_DNA"/>
</dbReference>
<dbReference type="GO" id="GO:0030964">
    <property type="term" value="C:NADH dehydrogenase complex"/>
    <property type="evidence" value="ECO:0007669"/>
    <property type="project" value="TreeGrafter"/>
</dbReference>
<evidence type="ECO:0000313" key="9">
    <source>
        <dbReference type="EMBL" id="CEN32318.1"/>
    </source>
</evidence>
<keyword evidence="4 7" id="KW-0812">Transmembrane</keyword>
<keyword evidence="3" id="KW-0813">Transport</keyword>
<evidence type="ECO:0000256" key="1">
    <source>
        <dbReference type="ARBA" id="ARBA00004370"/>
    </source>
</evidence>
<dbReference type="InterPro" id="IPR000440">
    <property type="entry name" value="NADH_UbQ/plastoQ_OxRdtase_su3"/>
</dbReference>
<keyword evidence="5 8" id="KW-1133">Transmembrane helix</keyword>
<evidence type="ECO:0000256" key="3">
    <source>
        <dbReference type="ARBA" id="ARBA00022448"/>
    </source>
</evidence>
<dbReference type="EC" id="7.1.1.-" evidence="7"/>
<feature type="transmembrane region" description="Helical" evidence="8">
    <location>
        <begin position="91"/>
        <end position="112"/>
    </location>
</feature>
<evidence type="ECO:0000256" key="4">
    <source>
        <dbReference type="ARBA" id="ARBA00022692"/>
    </source>
</evidence>
<comment type="catalytic activity">
    <reaction evidence="7">
        <text>a quinone + NADH + 5 H(+)(in) = a quinol + NAD(+) + 4 H(+)(out)</text>
        <dbReference type="Rhea" id="RHEA:57888"/>
        <dbReference type="ChEBI" id="CHEBI:15378"/>
        <dbReference type="ChEBI" id="CHEBI:24646"/>
        <dbReference type="ChEBI" id="CHEBI:57540"/>
        <dbReference type="ChEBI" id="CHEBI:57945"/>
        <dbReference type="ChEBI" id="CHEBI:132124"/>
    </reaction>
</comment>
<name>A0A0H5BX74_9ENTR</name>
<keyword evidence="7" id="KW-0520">NAD</keyword>